<protein>
    <submittedName>
        <fullName evidence="5">Transcriptional antiterminator NusG</fullName>
    </submittedName>
</protein>
<sequence>MEKWYAVQTFTNQEEKVREKIIELGIINVAVPTIEEVTIKNGKEKIKTIKKYPNYVFFKAEMTAQIWHKIKDIQEVMWFTNVDAIPAPLTDEEVLKLQLEENSQRT</sequence>
<dbReference type="Pfam" id="PF02357">
    <property type="entry name" value="NusG"/>
    <property type="match status" value="1"/>
</dbReference>
<dbReference type="InterPro" id="IPR047050">
    <property type="entry name" value="NGN"/>
</dbReference>
<dbReference type="InterPro" id="IPR043425">
    <property type="entry name" value="NusG-like"/>
</dbReference>
<evidence type="ECO:0000256" key="1">
    <source>
        <dbReference type="ARBA" id="ARBA00022814"/>
    </source>
</evidence>
<comment type="caution">
    <text evidence="5">The sequence shown here is derived from an EMBL/GenBank/DDBJ whole genome shotgun (WGS) entry which is preliminary data.</text>
</comment>
<name>A0ABS4NB45_9THEO</name>
<evidence type="ECO:0000259" key="4">
    <source>
        <dbReference type="SMART" id="SM00738"/>
    </source>
</evidence>
<dbReference type="SMART" id="SM00738">
    <property type="entry name" value="NGN"/>
    <property type="match status" value="1"/>
</dbReference>
<dbReference type="PANTHER" id="PTHR30265">
    <property type="entry name" value="RHO-INTERACTING TRANSCRIPTION TERMINATION FACTOR NUSG"/>
    <property type="match status" value="1"/>
</dbReference>
<accession>A0ABS4NB45</accession>
<evidence type="ECO:0000313" key="5">
    <source>
        <dbReference type="EMBL" id="MBP2070896.1"/>
    </source>
</evidence>
<evidence type="ECO:0000256" key="2">
    <source>
        <dbReference type="ARBA" id="ARBA00023015"/>
    </source>
</evidence>
<feature type="domain" description="NusG-like N-terminal" evidence="4">
    <location>
        <begin position="1"/>
        <end position="101"/>
    </location>
</feature>
<keyword evidence="1" id="KW-0889">Transcription antitermination</keyword>
<dbReference type="PANTHER" id="PTHR30265:SF2">
    <property type="entry name" value="TRANSCRIPTION TERMINATION_ANTITERMINATION PROTEIN NUSG"/>
    <property type="match status" value="1"/>
</dbReference>
<reference evidence="5" key="1">
    <citation type="submission" date="2021-03" db="EMBL/GenBank/DDBJ databases">
        <title>Genomic Encyclopedia of Type Strains, Phase IV (KMG-IV): sequencing the most valuable type-strain genomes for metagenomic binning, comparative biology and taxonomic classification.</title>
        <authorList>
            <person name="Goeker M."/>
        </authorList>
    </citation>
    <scope>NUCLEOTIDE SEQUENCE</scope>
    <source>
        <strain evidence="5">DSM 101588</strain>
    </source>
</reference>
<gene>
    <name evidence="5" type="ORF">J2Z80_000394</name>
</gene>
<keyword evidence="6" id="KW-1185">Reference proteome</keyword>
<dbReference type="InterPro" id="IPR006645">
    <property type="entry name" value="NGN-like_dom"/>
</dbReference>
<dbReference type="InterPro" id="IPR036735">
    <property type="entry name" value="NGN_dom_sf"/>
</dbReference>
<dbReference type="Proteomes" id="UP001166402">
    <property type="component" value="Unassembled WGS sequence"/>
</dbReference>
<evidence type="ECO:0000256" key="3">
    <source>
        <dbReference type="ARBA" id="ARBA00023163"/>
    </source>
</evidence>
<proteinExistence type="predicted"/>
<dbReference type="EMBL" id="JAGGLT010000002">
    <property type="protein sequence ID" value="MBP2070896.1"/>
    <property type="molecule type" value="Genomic_DNA"/>
</dbReference>
<dbReference type="Gene3D" id="3.30.70.940">
    <property type="entry name" value="NusG, N-terminal domain"/>
    <property type="match status" value="1"/>
</dbReference>
<keyword evidence="3" id="KW-0804">Transcription</keyword>
<organism evidence="5 6">
    <name type="scientific">Thermoanaerobacterium butyriciformans</name>
    <dbReference type="NCBI Taxonomy" id="1702242"/>
    <lineage>
        <taxon>Bacteria</taxon>
        <taxon>Bacillati</taxon>
        <taxon>Bacillota</taxon>
        <taxon>Clostridia</taxon>
        <taxon>Thermoanaerobacterales</taxon>
        <taxon>Thermoanaerobacteraceae</taxon>
        <taxon>Thermoanaerobacterium</taxon>
    </lineage>
</organism>
<dbReference type="CDD" id="cd09891">
    <property type="entry name" value="NGN_Bact_1"/>
    <property type="match status" value="1"/>
</dbReference>
<dbReference type="SUPFAM" id="SSF82679">
    <property type="entry name" value="N-utilization substance G protein NusG, N-terminal domain"/>
    <property type="match status" value="1"/>
</dbReference>
<evidence type="ECO:0000313" key="6">
    <source>
        <dbReference type="Proteomes" id="UP001166402"/>
    </source>
</evidence>
<keyword evidence="2" id="KW-0805">Transcription regulation</keyword>